<comment type="similarity">
    <text evidence="1">Belongs to the thioesterase PaaI family.</text>
</comment>
<dbReference type="PANTHER" id="PTHR21660:SF1">
    <property type="entry name" value="ACYL-COENZYME A THIOESTERASE 13"/>
    <property type="match status" value="1"/>
</dbReference>
<sequence length="147" mass="15850">MSETPSDDDIDSALAASLDEHGLFEWLDLDIEAAEPGRIVFSLPFDEKFANLASGTVHGGVTATIIDTASGFALRLTFDDPAAARLTTTDLNVRYVRPARDDLRVEASVVRAGGTMGYTESTVTTVHEGERKTVATGGTSYRLFRHD</sequence>
<dbReference type="PANTHER" id="PTHR21660">
    <property type="entry name" value="THIOESTERASE SUPERFAMILY MEMBER-RELATED"/>
    <property type="match status" value="1"/>
</dbReference>
<dbReference type="OrthoDB" id="202321at2157"/>
<dbReference type="InterPro" id="IPR006683">
    <property type="entry name" value="Thioestr_dom"/>
</dbReference>
<dbReference type="STRING" id="348780.NP_2756A"/>
<gene>
    <name evidence="4" type="ordered locus">NP_2756A</name>
</gene>
<evidence type="ECO:0000313" key="4">
    <source>
        <dbReference type="EMBL" id="CAI49469.1"/>
    </source>
</evidence>
<dbReference type="InterPro" id="IPR003736">
    <property type="entry name" value="PAAI_dom"/>
</dbReference>
<dbReference type="CDD" id="cd03443">
    <property type="entry name" value="PaaI_thioesterase"/>
    <property type="match status" value="1"/>
</dbReference>
<organism evidence="4 5">
    <name type="scientific">Natronomonas pharaonis (strain ATCC 35678 / DSM 2160 / CIP 103997 / JCM 8858 / NBRC 14720 / NCIMB 2260 / Gabara)</name>
    <name type="common">Halobacterium pharaonis</name>
    <dbReference type="NCBI Taxonomy" id="348780"/>
    <lineage>
        <taxon>Archaea</taxon>
        <taxon>Methanobacteriati</taxon>
        <taxon>Methanobacteriota</taxon>
        <taxon>Stenosarchaea group</taxon>
        <taxon>Halobacteria</taxon>
        <taxon>Halobacteriales</taxon>
        <taxon>Natronomonadaceae</taxon>
        <taxon>Natronomonas</taxon>
    </lineage>
</organism>
<dbReference type="Proteomes" id="UP000002698">
    <property type="component" value="Chromosome"/>
</dbReference>
<evidence type="ECO:0000256" key="2">
    <source>
        <dbReference type="ARBA" id="ARBA00022801"/>
    </source>
</evidence>
<dbReference type="Gene3D" id="3.10.129.10">
    <property type="entry name" value="Hotdog Thioesterase"/>
    <property type="match status" value="1"/>
</dbReference>
<dbReference type="AlphaFoldDB" id="A0A1U7EWJ8"/>
<evidence type="ECO:0000259" key="3">
    <source>
        <dbReference type="Pfam" id="PF03061"/>
    </source>
</evidence>
<keyword evidence="2" id="KW-0378">Hydrolase</keyword>
<dbReference type="NCBIfam" id="TIGR00369">
    <property type="entry name" value="unchar_dom_1"/>
    <property type="match status" value="1"/>
</dbReference>
<keyword evidence="5" id="KW-1185">Reference proteome</keyword>
<dbReference type="SUPFAM" id="SSF54637">
    <property type="entry name" value="Thioesterase/thiol ester dehydrase-isomerase"/>
    <property type="match status" value="1"/>
</dbReference>
<dbReference type="KEGG" id="nph:NP_2756A"/>
<dbReference type="HOGENOM" id="CLU_089876_7_1_2"/>
<dbReference type="Pfam" id="PF03061">
    <property type="entry name" value="4HBT"/>
    <property type="match status" value="1"/>
</dbReference>
<evidence type="ECO:0000313" key="5">
    <source>
        <dbReference type="Proteomes" id="UP000002698"/>
    </source>
</evidence>
<dbReference type="GO" id="GO:0047617">
    <property type="term" value="F:fatty acyl-CoA hydrolase activity"/>
    <property type="evidence" value="ECO:0007669"/>
    <property type="project" value="InterPro"/>
</dbReference>
<proteinExistence type="inferred from homology"/>
<dbReference type="EMBL" id="CR936257">
    <property type="protein sequence ID" value="CAI49469.1"/>
    <property type="molecule type" value="Genomic_DNA"/>
</dbReference>
<dbReference type="InterPro" id="IPR039298">
    <property type="entry name" value="ACOT13"/>
</dbReference>
<dbReference type="EnsemblBacteria" id="CAI49469">
    <property type="protein sequence ID" value="CAI49469"/>
    <property type="gene ID" value="NP_2756A"/>
</dbReference>
<protein>
    <submittedName>
        <fullName evidence="4">PaaI family protein</fullName>
    </submittedName>
</protein>
<feature type="domain" description="Thioesterase" evidence="3">
    <location>
        <begin position="55"/>
        <end position="126"/>
    </location>
</feature>
<accession>A0A1U7EWJ8</accession>
<dbReference type="eggNOG" id="arCOG00777">
    <property type="taxonomic scope" value="Archaea"/>
</dbReference>
<dbReference type="InterPro" id="IPR029069">
    <property type="entry name" value="HotDog_dom_sf"/>
</dbReference>
<reference evidence="4 5" key="1">
    <citation type="journal article" date="2005" name="Genome Res.">
        <title>Living with two extremes: conclusions from the genome sequence of Natronomonas pharaonis.</title>
        <authorList>
            <person name="Falb M."/>
            <person name="Pfeiffer F."/>
            <person name="Palm P."/>
            <person name="Rodewald K."/>
            <person name="Hickmann V."/>
            <person name="Tittor J."/>
            <person name="Oesterhelt D."/>
        </authorList>
    </citation>
    <scope>NUCLEOTIDE SEQUENCE [LARGE SCALE GENOMIC DNA]</scope>
    <source>
        <strain evidence="5">ATCC 35678 / DSM 2160 / CIP 103997 / JCM 8858 / NBRC 14720 / NCIMB 2260 / Gabara</strain>
    </source>
</reference>
<evidence type="ECO:0000256" key="1">
    <source>
        <dbReference type="ARBA" id="ARBA00008324"/>
    </source>
</evidence>
<name>A0A1U7EWJ8_NATPD</name>